<sequence>MAYLLLFKLITQSNFHLGLASYRDVQALSLAHYYQQGMTCK</sequence>
<gene>
    <name evidence="1" type="ORF">GMES_2523</name>
</gene>
<comment type="caution">
    <text evidence="1">The sequence shown here is derived from an EMBL/GenBank/DDBJ whole genome shotgun (WGS) entry which is preliminary data.</text>
</comment>
<dbReference type="AlphaFoldDB" id="K6Z780"/>
<proteinExistence type="predicted"/>
<accession>K6Z780</accession>
<protein>
    <submittedName>
        <fullName evidence="1">Uncharacterized protein</fullName>
    </submittedName>
</protein>
<dbReference type="Proteomes" id="UP000006263">
    <property type="component" value="Unassembled WGS sequence"/>
</dbReference>
<organism evidence="1 2">
    <name type="scientific">Paraglaciecola mesophila KMM 241</name>
    <dbReference type="NCBI Taxonomy" id="1128912"/>
    <lineage>
        <taxon>Bacteria</taxon>
        <taxon>Pseudomonadati</taxon>
        <taxon>Pseudomonadota</taxon>
        <taxon>Gammaproteobacteria</taxon>
        <taxon>Alteromonadales</taxon>
        <taxon>Alteromonadaceae</taxon>
        <taxon>Paraglaciecola</taxon>
    </lineage>
</organism>
<dbReference type="EMBL" id="BAEP01000051">
    <property type="protein sequence ID" value="GAC24818.1"/>
    <property type="molecule type" value="Genomic_DNA"/>
</dbReference>
<reference evidence="1 2" key="1">
    <citation type="journal article" date="2017" name="Antonie Van Leeuwenhoek">
        <title>Rhizobium rhizosphaerae sp. nov., a novel species isolated from rice rhizosphere.</title>
        <authorList>
            <person name="Zhao J.J."/>
            <person name="Zhang J."/>
            <person name="Zhang R.J."/>
            <person name="Zhang C.W."/>
            <person name="Yin H.Q."/>
            <person name="Zhang X.X."/>
        </authorList>
    </citation>
    <scope>NUCLEOTIDE SEQUENCE [LARGE SCALE GENOMIC DNA]</scope>
    <source>
        <strain evidence="1 2">KMM 241</strain>
    </source>
</reference>
<evidence type="ECO:0000313" key="2">
    <source>
        <dbReference type="Proteomes" id="UP000006263"/>
    </source>
</evidence>
<evidence type="ECO:0000313" key="1">
    <source>
        <dbReference type="EMBL" id="GAC24818.1"/>
    </source>
</evidence>
<name>K6Z780_9ALTE</name>